<dbReference type="CDD" id="cd00920">
    <property type="entry name" value="Cupredoxin"/>
    <property type="match status" value="1"/>
</dbReference>
<gene>
    <name evidence="3" type="ORF">TWF694_005040</name>
</gene>
<dbReference type="EMBL" id="JAVHJO010000016">
    <property type="protein sequence ID" value="KAK6526454.1"/>
    <property type="molecule type" value="Genomic_DNA"/>
</dbReference>
<keyword evidence="2" id="KW-0732">Signal</keyword>
<comment type="caution">
    <text evidence="3">The sequence shown here is derived from an EMBL/GenBank/DDBJ whole genome shotgun (WGS) entry which is preliminary data.</text>
</comment>
<dbReference type="PANTHER" id="PTHR34883">
    <property type="entry name" value="SERINE-RICH PROTEIN, PUTATIVE-RELATED-RELATED"/>
    <property type="match status" value="1"/>
</dbReference>
<dbReference type="InterPro" id="IPR008972">
    <property type="entry name" value="Cupredoxin"/>
</dbReference>
<evidence type="ECO:0000313" key="3">
    <source>
        <dbReference type="EMBL" id="KAK6526454.1"/>
    </source>
</evidence>
<organism evidence="3 4">
    <name type="scientific">Orbilia ellipsospora</name>
    <dbReference type="NCBI Taxonomy" id="2528407"/>
    <lineage>
        <taxon>Eukaryota</taxon>
        <taxon>Fungi</taxon>
        <taxon>Dikarya</taxon>
        <taxon>Ascomycota</taxon>
        <taxon>Pezizomycotina</taxon>
        <taxon>Orbiliomycetes</taxon>
        <taxon>Orbiliales</taxon>
        <taxon>Orbiliaceae</taxon>
        <taxon>Orbilia</taxon>
    </lineage>
</organism>
<feature type="region of interest" description="Disordered" evidence="1">
    <location>
        <begin position="26"/>
        <end position="45"/>
    </location>
</feature>
<evidence type="ECO:0000256" key="1">
    <source>
        <dbReference type="SAM" id="MobiDB-lite"/>
    </source>
</evidence>
<accession>A0AAV9WUF1</accession>
<dbReference type="InterPro" id="IPR052953">
    <property type="entry name" value="Ser-rich/MCO-related"/>
</dbReference>
<dbReference type="PANTHER" id="PTHR34883:SF15">
    <property type="entry name" value="EXTRACELLULAR SERINE-RICH PROTEIN"/>
    <property type="match status" value="1"/>
</dbReference>
<proteinExistence type="predicted"/>
<feature type="region of interest" description="Disordered" evidence="1">
    <location>
        <begin position="180"/>
        <end position="209"/>
    </location>
</feature>
<feature type="chain" id="PRO_5043541586" description="Extracellular serine-rich protein" evidence="2">
    <location>
        <begin position="17"/>
        <end position="234"/>
    </location>
</feature>
<dbReference type="Proteomes" id="UP001365542">
    <property type="component" value="Unassembled WGS sequence"/>
</dbReference>
<evidence type="ECO:0000313" key="4">
    <source>
        <dbReference type="Proteomes" id="UP001365542"/>
    </source>
</evidence>
<evidence type="ECO:0008006" key="5">
    <source>
        <dbReference type="Google" id="ProtNLM"/>
    </source>
</evidence>
<feature type="signal peptide" evidence="2">
    <location>
        <begin position="1"/>
        <end position="16"/>
    </location>
</feature>
<protein>
    <recommendedName>
        <fullName evidence="5">Extracellular serine-rich protein</fullName>
    </recommendedName>
</protein>
<evidence type="ECO:0000256" key="2">
    <source>
        <dbReference type="SAM" id="SignalP"/>
    </source>
</evidence>
<dbReference type="SUPFAM" id="SSF49503">
    <property type="entry name" value="Cupredoxins"/>
    <property type="match status" value="1"/>
</dbReference>
<sequence length="234" mass="22752">MRSFLTLALLAPVALAQYDYGNSGGSSSSMPAPASTTSSSPAQATQTVSVGANGLTFSPNSITANVGDTITFAFNGGNHTVTEAAFSNPCNPMTKGFFSGFTGSNSETFSIVVTSTDPIWFYCAQITHCQLGMVGAINPPTTGNTLAAFQKAASSANTKSTPSAVYGGVVSVKGSPASTAPGAASVTGSPASPTSSGGSASSSSPSPTGNSAVSLSGGLAMVAVGAVGVAALLV</sequence>
<reference evidence="3 4" key="1">
    <citation type="submission" date="2019-10" db="EMBL/GenBank/DDBJ databases">
        <authorList>
            <person name="Palmer J.M."/>
        </authorList>
    </citation>
    <scope>NUCLEOTIDE SEQUENCE [LARGE SCALE GENOMIC DNA]</scope>
    <source>
        <strain evidence="3 4">TWF694</strain>
    </source>
</reference>
<dbReference type="AlphaFoldDB" id="A0AAV9WUF1"/>
<name>A0AAV9WUF1_9PEZI</name>
<dbReference type="Gene3D" id="2.60.40.420">
    <property type="entry name" value="Cupredoxins - blue copper proteins"/>
    <property type="match status" value="1"/>
</dbReference>
<keyword evidence="4" id="KW-1185">Reference proteome</keyword>